<proteinExistence type="predicted"/>
<reference evidence="2" key="1">
    <citation type="journal article" date="2023" name="G3 (Bethesda)">
        <title>A reference genome for the long-term kleptoplast-retaining sea slug Elysia crispata morphotype clarki.</title>
        <authorList>
            <person name="Eastman K.E."/>
            <person name="Pendleton A.L."/>
            <person name="Shaikh M.A."/>
            <person name="Suttiyut T."/>
            <person name="Ogas R."/>
            <person name="Tomko P."/>
            <person name="Gavelis G."/>
            <person name="Widhalm J.R."/>
            <person name="Wisecaver J.H."/>
        </authorList>
    </citation>
    <scope>NUCLEOTIDE SEQUENCE</scope>
    <source>
        <strain evidence="2">ECLA1</strain>
    </source>
</reference>
<evidence type="ECO:0000256" key="1">
    <source>
        <dbReference type="SAM" id="MobiDB-lite"/>
    </source>
</evidence>
<dbReference type="EMBL" id="JAWDGP010001480">
    <property type="protein sequence ID" value="KAK3791226.1"/>
    <property type="molecule type" value="Genomic_DNA"/>
</dbReference>
<comment type="caution">
    <text evidence="2">The sequence shown here is derived from an EMBL/GenBank/DDBJ whole genome shotgun (WGS) entry which is preliminary data.</text>
</comment>
<protein>
    <submittedName>
        <fullName evidence="2">Uncharacterized protein</fullName>
    </submittedName>
</protein>
<dbReference type="AlphaFoldDB" id="A0AAE1AQ31"/>
<feature type="region of interest" description="Disordered" evidence="1">
    <location>
        <begin position="48"/>
        <end position="80"/>
    </location>
</feature>
<dbReference type="Proteomes" id="UP001283361">
    <property type="component" value="Unassembled WGS sequence"/>
</dbReference>
<sequence length="80" mass="8559">MATKSGIGLLLPSKYHQQRRPDYKVWYRSSAAKSLLTSALNKADMAKKSGMGSMLPGAPNKAEMTTKSGKSPPRTDGCAT</sequence>
<name>A0AAE1AQ31_9GAST</name>
<gene>
    <name evidence="2" type="ORF">RRG08_047134</name>
</gene>
<keyword evidence="3" id="KW-1185">Reference proteome</keyword>
<accession>A0AAE1AQ31</accession>
<evidence type="ECO:0000313" key="2">
    <source>
        <dbReference type="EMBL" id="KAK3791226.1"/>
    </source>
</evidence>
<evidence type="ECO:0000313" key="3">
    <source>
        <dbReference type="Proteomes" id="UP001283361"/>
    </source>
</evidence>
<organism evidence="2 3">
    <name type="scientific">Elysia crispata</name>
    <name type="common">lettuce slug</name>
    <dbReference type="NCBI Taxonomy" id="231223"/>
    <lineage>
        <taxon>Eukaryota</taxon>
        <taxon>Metazoa</taxon>
        <taxon>Spiralia</taxon>
        <taxon>Lophotrochozoa</taxon>
        <taxon>Mollusca</taxon>
        <taxon>Gastropoda</taxon>
        <taxon>Heterobranchia</taxon>
        <taxon>Euthyneura</taxon>
        <taxon>Panpulmonata</taxon>
        <taxon>Sacoglossa</taxon>
        <taxon>Placobranchoidea</taxon>
        <taxon>Plakobranchidae</taxon>
        <taxon>Elysia</taxon>
    </lineage>
</organism>